<dbReference type="AlphaFoldDB" id="A0A4D7QKK8"/>
<dbReference type="InterPro" id="IPR013249">
    <property type="entry name" value="RNA_pol_sigma70_r4_t2"/>
</dbReference>
<dbReference type="KEGG" id="paqt:E8L99_10925"/>
<keyword evidence="8" id="KW-1185">Reference proteome</keyword>
<dbReference type="Pfam" id="PF08281">
    <property type="entry name" value="Sigma70_r4_2"/>
    <property type="match status" value="1"/>
</dbReference>
<evidence type="ECO:0000256" key="1">
    <source>
        <dbReference type="ARBA" id="ARBA00010641"/>
    </source>
</evidence>
<gene>
    <name evidence="7" type="ORF">E8L99_10925</name>
</gene>
<dbReference type="SUPFAM" id="SSF88946">
    <property type="entry name" value="Sigma2 domain of RNA polymerase sigma factors"/>
    <property type="match status" value="1"/>
</dbReference>
<dbReference type="OrthoDB" id="9780326at2"/>
<dbReference type="GO" id="GO:0016987">
    <property type="term" value="F:sigma factor activity"/>
    <property type="evidence" value="ECO:0007669"/>
    <property type="project" value="UniProtKB-KW"/>
</dbReference>
<dbReference type="InterPro" id="IPR039425">
    <property type="entry name" value="RNA_pol_sigma-70-like"/>
</dbReference>
<dbReference type="InterPro" id="IPR007627">
    <property type="entry name" value="RNA_pol_sigma70_r2"/>
</dbReference>
<evidence type="ECO:0000256" key="3">
    <source>
        <dbReference type="ARBA" id="ARBA00023082"/>
    </source>
</evidence>
<evidence type="ECO:0000313" key="8">
    <source>
        <dbReference type="Proteomes" id="UP000298588"/>
    </source>
</evidence>
<dbReference type="Proteomes" id="UP000298588">
    <property type="component" value="Chromosome"/>
</dbReference>
<dbReference type="GO" id="GO:0006352">
    <property type="term" value="P:DNA-templated transcription initiation"/>
    <property type="evidence" value="ECO:0007669"/>
    <property type="project" value="InterPro"/>
</dbReference>
<keyword evidence="4" id="KW-0804">Transcription</keyword>
<reference evidence="7 8" key="1">
    <citation type="submission" date="2019-04" db="EMBL/GenBank/DDBJ databases">
        <title>Phreatobacter aquaticus sp. nov.</title>
        <authorList>
            <person name="Choi A."/>
            <person name="Baek K."/>
        </authorList>
    </citation>
    <scope>NUCLEOTIDE SEQUENCE [LARGE SCALE GENOMIC DNA]</scope>
    <source>
        <strain evidence="7 8">NMCR1094</strain>
    </source>
</reference>
<dbReference type="GO" id="GO:0003677">
    <property type="term" value="F:DNA binding"/>
    <property type="evidence" value="ECO:0007669"/>
    <property type="project" value="InterPro"/>
</dbReference>
<proteinExistence type="inferred from homology"/>
<dbReference type="Gene3D" id="1.10.10.10">
    <property type="entry name" value="Winged helix-like DNA-binding domain superfamily/Winged helix DNA-binding domain"/>
    <property type="match status" value="1"/>
</dbReference>
<comment type="similarity">
    <text evidence="1">Belongs to the sigma-70 factor family. ECF subfamily.</text>
</comment>
<dbReference type="InterPro" id="IPR014284">
    <property type="entry name" value="RNA_pol_sigma-70_dom"/>
</dbReference>
<protein>
    <submittedName>
        <fullName evidence="7">Sigma-70 family RNA polymerase sigma factor</fullName>
    </submittedName>
</protein>
<dbReference type="NCBIfam" id="NF009168">
    <property type="entry name" value="PRK12515.1"/>
    <property type="match status" value="1"/>
</dbReference>
<feature type="domain" description="RNA polymerase sigma-70 region 2" evidence="5">
    <location>
        <begin position="24"/>
        <end position="88"/>
    </location>
</feature>
<dbReference type="InterPro" id="IPR013324">
    <property type="entry name" value="RNA_pol_sigma_r3/r4-like"/>
</dbReference>
<dbReference type="CDD" id="cd06171">
    <property type="entry name" value="Sigma70_r4"/>
    <property type="match status" value="1"/>
</dbReference>
<dbReference type="RefSeq" id="WP_137099561.1">
    <property type="nucleotide sequence ID" value="NZ_CP039865.1"/>
</dbReference>
<dbReference type="InterPro" id="IPR013325">
    <property type="entry name" value="RNA_pol_sigma_r2"/>
</dbReference>
<dbReference type="InterPro" id="IPR036388">
    <property type="entry name" value="WH-like_DNA-bd_sf"/>
</dbReference>
<evidence type="ECO:0000256" key="2">
    <source>
        <dbReference type="ARBA" id="ARBA00023015"/>
    </source>
</evidence>
<keyword evidence="3" id="KW-0731">Sigma factor</keyword>
<accession>A0A4D7QKK8</accession>
<dbReference type="NCBIfam" id="TIGR02937">
    <property type="entry name" value="sigma70-ECF"/>
    <property type="match status" value="1"/>
</dbReference>
<dbReference type="PANTHER" id="PTHR43133">
    <property type="entry name" value="RNA POLYMERASE ECF-TYPE SIGMA FACTO"/>
    <property type="match status" value="1"/>
</dbReference>
<keyword evidence="2" id="KW-0805">Transcription regulation</keyword>
<sequence length="186" mass="21413">MQSDSDQDLILRVAKGDRLAFRALYARHNVRVFRFILRFIKDEGTAEDLIGEVFLDVWRQADRFEGRSSVSTWILGMARFKALSKLRRPREEALDEEQAGAIADEADTPEVVAQKVDKAQAIRRCIDQLSPEHREIVDLVYYQEKSISEVAEIVGIPENTVKTRMFYARKKLQELMQSAGVDRGWP</sequence>
<evidence type="ECO:0000259" key="5">
    <source>
        <dbReference type="Pfam" id="PF04542"/>
    </source>
</evidence>
<dbReference type="PANTHER" id="PTHR43133:SF32">
    <property type="entry name" value="BLR3042 PROTEIN"/>
    <property type="match status" value="1"/>
</dbReference>
<name>A0A4D7QKK8_9HYPH</name>
<dbReference type="Pfam" id="PF04542">
    <property type="entry name" value="Sigma70_r2"/>
    <property type="match status" value="1"/>
</dbReference>
<organism evidence="7 8">
    <name type="scientific">Phreatobacter aquaticus</name>
    <dbReference type="NCBI Taxonomy" id="2570229"/>
    <lineage>
        <taxon>Bacteria</taxon>
        <taxon>Pseudomonadati</taxon>
        <taxon>Pseudomonadota</taxon>
        <taxon>Alphaproteobacteria</taxon>
        <taxon>Hyphomicrobiales</taxon>
        <taxon>Phreatobacteraceae</taxon>
        <taxon>Phreatobacter</taxon>
    </lineage>
</organism>
<dbReference type="Gene3D" id="1.10.1740.10">
    <property type="match status" value="1"/>
</dbReference>
<feature type="domain" description="RNA polymerase sigma factor 70 region 4 type 2" evidence="6">
    <location>
        <begin position="120"/>
        <end position="172"/>
    </location>
</feature>
<evidence type="ECO:0000256" key="4">
    <source>
        <dbReference type="ARBA" id="ARBA00023163"/>
    </source>
</evidence>
<dbReference type="SUPFAM" id="SSF88659">
    <property type="entry name" value="Sigma3 and sigma4 domains of RNA polymerase sigma factors"/>
    <property type="match status" value="1"/>
</dbReference>
<evidence type="ECO:0000313" key="7">
    <source>
        <dbReference type="EMBL" id="QCK86229.1"/>
    </source>
</evidence>
<evidence type="ECO:0000259" key="6">
    <source>
        <dbReference type="Pfam" id="PF08281"/>
    </source>
</evidence>
<dbReference type="EMBL" id="CP039865">
    <property type="protein sequence ID" value="QCK86229.1"/>
    <property type="molecule type" value="Genomic_DNA"/>
</dbReference>